<accession>A0A0D8LCU6</accession>
<dbReference type="Proteomes" id="UP000032582">
    <property type="component" value="Unassembled WGS sequence"/>
</dbReference>
<dbReference type="AlphaFoldDB" id="A0A0D8LCU6"/>
<dbReference type="PATRIC" id="fig|582.24.peg.1529"/>
<protein>
    <submittedName>
        <fullName evidence="1">Uncharacterized protein</fullName>
    </submittedName>
</protein>
<reference evidence="1 2" key="1">
    <citation type="submission" date="2015-02" db="EMBL/GenBank/DDBJ databases">
        <title>Whole genome shotgun sequencing of cultured foodborne pathogen.</title>
        <authorList>
            <person name="Timme R."/>
            <person name="Allard M.W."/>
            <person name="Strain E."/>
            <person name="Evans P.S."/>
            <person name="Brown E."/>
        </authorList>
    </citation>
    <scope>NUCLEOTIDE SEQUENCE [LARGE SCALE GENOMIC DNA]</scope>
    <source>
        <strain evidence="1 2">GCSL-TSO-24</strain>
    </source>
</reference>
<organism evidence="1 2">
    <name type="scientific">Morganella morganii</name>
    <name type="common">Proteus morganii</name>
    <dbReference type="NCBI Taxonomy" id="582"/>
    <lineage>
        <taxon>Bacteria</taxon>
        <taxon>Pseudomonadati</taxon>
        <taxon>Pseudomonadota</taxon>
        <taxon>Gammaproteobacteria</taxon>
        <taxon>Enterobacterales</taxon>
        <taxon>Morganellaceae</taxon>
        <taxon>Morganella</taxon>
    </lineage>
</organism>
<proteinExistence type="predicted"/>
<sequence>MIEAVIKNKSKRWFAKGVKTPTECIESKIPREDEVTSTIFGAMKYFNSMDIFRLFNSVSADNDLRVPLSMSVELWPKSYNLKHRNHVEPDAIISFLFAKNEKKTFILEVKWLGYEYSENQLEDQWAAFGEADPTNTRLIYLSNNSTKFNKFKSHKNKNWKAITWNEFSTILSTQLCHDARTSSFFRDVHQMLSMFNTDPFKGFSDFQFQKNNIKELSLKLLNFKVEFGDKLDVEWRLQ</sequence>
<name>A0A0D8LCU6_MORMO</name>
<dbReference type="EMBL" id="JZSH01000035">
    <property type="protein sequence ID" value="KJF78588.1"/>
    <property type="molecule type" value="Genomic_DNA"/>
</dbReference>
<comment type="caution">
    <text evidence="1">The sequence shown here is derived from an EMBL/GenBank/DDBJ whole genome shotgun (WGS) entry which is preliminary data.</text>
</comment>
<evidence type="ECO:0000313" key="1">
    <source>
        <dbReference type="EMBL" id="KJF78588.1"/>
    </source>
</evidence>
<evidence type="ECO:0000313" key="2">
    <source>
        <dbReference type="Proteomes" id="UP000032582"/>
    </source>
</evidence>
<gene>
    <name evidence="1" type="ORF">UA45_05045</name>
</gene>